<accession>A0AAU8J9A8</accession>
<organism evidence="1">
    <name type="scientific">Planktothricoides raciborskii GIHE-MW2</name>
    <dbReference type="NCBI Taxonomy" id="2792601"/>
    <lineage>
        <taxon>Bacteria</taxon>
        <taxon>Bacillati</taxon>
        <taxon>Cyanobacteriota</taxon>
        <taxon>Cyanophyceae</taxon>
        <taxon>Oscillatoriophycideae</taxon>
        <taxon>Oscillatoriales</taxon>
        <taxon>Oscillatoriaceae</taxon>
        <taxon>Planktothricoides</taxon>
    </lineage>
</organism>
<protein>
    <submittedName>
        <fullName evidence="1">ACP S-malonyltransferase</fullName>
    </submittedName>
</protein>
<sequence length="130" mass="14699">MIILVDYNLNQEAILFAGILASRGWLDLVSIRLITFADVGLPANSNDRAVWQFAQANRMILLTANRNAKGQDSLERVMREENTSTSFPIITIGDRSRVSEYDYRDSCVEKLVEIVLDIQDYMGAGRLFIP</sequence>
<dbReference type="AlphaFoldDB" id="A0AAU8J9A8"/>
<reference evidence="1" key="1">
    <citation type="submission" date="2024-07" db="EMBL/GenBank/DDBJ databases">
        <authorList>
            <person name="Kim Y.J."/>
            <person name="Jeong J.Y."/>
        </authorList>
    </citation>
    <scope>NUCLEOTIDE SEQUENCE</scope>
    <source>
        <strain evidence="1">GIHE-MW2</strain>
    </source>
</reference>
<gene>
    <name evidence="1" type="ORF">ABWT76_003398</name>
</gene>
<name>A0AAU8J9A8_9CYAN</name>
<proteinExistence type="predicted"/>
<evidence type="ECO:0000313" key="1">
    <source>
        <dbReference type="EMBL" id="XCM34766.1"/>
    </source>
</evidence>
<dbReference type="EMBL" id="CP159837">
    <property type="protein sequence ID" value="XCM34766.1"/>
    <property type="molecule type" value="Genomic_DNA"/>
</dbReference>
<dbReference type="RefSeq" id="WP_054466888.1">
    <property type="nucleotide sequence ID" value="NZ_CP159837.1"/>
</dbReference>